<dbReference type="GO" id="GO:0015038">
    <property type="term" value="F:glutathione disulfide oxidoreductase activity"/>
    <property type="evidence" value="ECO:0007669"/>
    <property type="project" value="TreeGrafter"/>
</dbReference>
<comment type="caution">
    <text evidence="2">The sequence shown here is derived from an EMBL/GenBank/DDBJ whole genome shotgun (WGS) entry which is preliminary data.</text>
</comment>
<dbReference type="InterPro" id="IPR014025">
    <property type="entry name" value="Glutaredoxin_subgr"/>
</dbReference>
<dbReference type="SUPFAM" id="SSF52833">
    <property type="entry name" value="Thioredoxin-like"/>
    <property type="match status" value="1"/>
</dbReference>
<sequence length="231" mass="26150">MSPIPSTSIRRRRFLLYTVLALLSVFLFFHTTGISWELPSILKDSNLPSLSRANIVSLVKFKQDSSQGSQKSKFDAKVDEIYGLIHLVTGEDEENQHVLVNMREFDPTEPVGMDVYAPGEVVHWQEEAERLDEVYPMVVFSKTFCPYSKKAKKLLEKYELVPQPMVVEVDLRDDATQIKALLTRLTSRSTFPNIIVLGESIGGSDDLNRLHENGSLKKLFEKAGFEVEGDV</sequence>
<dbReference type="GO" id="GO:0000324">
    <property type="term" value="C:fungal-type vacuole"/>
    <property type="evidence" value="ECO:0007669"/>
    <property type="project" value="TreeGrafter"/>
</dbReference>
<dbReference type="PROSITE" id="PS51354">
    <property type="entry name" value="GLUTAREDOXIN_2"/>
    <property type="match status" value="1"/>
</dbReference>
<protein>
    <recommendedName>
        <fullName evidence="1">Glutaredoxin domain-containing protein</fullName>
    </recommendedName>
</protein>
<feature type="domain" description="Glutaredoxin" evidence="1">
    <location>
        <begin position="138"/>
        <end position="201"/>
    </location>
</feature>
<dbReference type="CDD" id="cd03419">
    <property type="entry name" value="GRX_GRXh_1_2_like"/>
    <property type="match status" value="1"/>
</dbReference>
<dbReference type="OrthoDB" id="423313at2759"/>
<name>A0A8H5CS20_9AGAR</name>
<organism evidence="2 3">
    <name type="scientific">Tetrapyrgos nigripes</name>
    <dbReference type="NCBI Taxonomy" id="182062"/>
    <lineage>
        <taxon>Eukaryota</taxon>
        <taxon>Fungi</taxon>
        <taxon>Dikarya</taxon>
        <taxon>Basidiomycota</taxon>
        <taxon>Agaricomycotina</taxon>
        <taxon>Agaricomycetes</taxon>
        <taxon>Agaricomycetidae</taxon>
        <taxon>Agaricales</taxon>
        <taxon>Marasmiineae</taxon>
        <taxon>Marasmiaceae</taxon>
        <taxon>Tetrapyrgos</taxon>
    </lineage>
</organism>
<reference evidence="2 3" key="1">
    <citation type="journal article" date="2020" name="ISME J.">
        <title>Uncovering the hidden diversity of litter-decomposition mechanisms in mushroom-forming fungi.</title>
        <authorList>
            <person name="Floudas D."/>
            <person name="Bentzer J."/>
            <person name="Ahren D."/>
            <person name="Johansson T."/>
            <person name="Persson P."/>
            <person name="Tunlid A."/>
        </authorList>
    </citation>
    <scope>NUCLEOTIDE SEQUENCE [LARGE SCALE GENOMIC DNA]</scope>
    <source>
        <strain evidence="2 3">CBS 291.85</strain>
    </source>
</reference>
<dbReference type="GO" id="GO:0005796">
    <property type="term" value="C:Golgi lumen"/>
    <property type="evidence" value="ECO:0007669"/>
    <property type="project" value="TreeGrafter"/>
</dbReference>
<dbReference type="AlphaFoldDB" id="A0A8H5CS20"/>
<evidence type="ECO:0000259" key="1">
    <source>
        <dbReference type="Pfam" id="PF00462"/>
    </source>
</evidence>
<dbReference type="PANTHER" id="PTHR45694:SF5">
    <property type="entry name" value="GLUTAREDOXIN 2"/>
    <property type="match status" value="1"/>
</dbReference>
<dbReference type="Gene3D" id="3.40.30.10">
    <property type="entry name" value="Glutaredoxin"/>
    <property type="match status" value="1"/>
</dbReference>
<dbReference type="Proteomes" id="UP000559256">
    <property type="component" value="Unassembled WGS sequence"/>
</dbReference>
<keyword evidence="3" id="KW-1185">Reference proteome</keyword>
<dbReference type="GO" id="GO:0005801">
    <property type="term" value="C:cis-Golgi network"/>
    <property type="evidence" value="ECO:0007669"/>
    <property type="project" value="TreeGrafter"/>
</dbReference>
<dbReference type="PANTHER" id="PTHR45694">
    <property type="entry name" value="GLUTAREDOXIN 2"/>
    <property type="match status" value="1"/>
</dbReference>
<dbReference type="InterPro" id="IPR036249">
    <property type="entry name" value="Thioredoxin-like_sf"/>
</dbReference>
<accession>A0A8H5CS20</accession>
<gene>
    <name evidence="2" type="ORF">D9758_011485</name>
</gene>
<evidence type="ECO:0000313" key="2">
    <source>
        <dbReference type="EMBL" id="KAF5346314.1"/>
    </source>
</evidence>
<dbReference type="GO" id="GO:0034599">
    <property type="term" value="P:cellular response to oxidative stress"/>
    <property type="evidence" value="ECO:0007669"/>
    <property type="project" value="TreeGrafter"/>
</dbReference>
<dbReference type="InterPro" id="IPR002109">
    <property type="entry name" value="Glutaredoxin"/>
</dbReference>
<dbReference type="PRINTS" id="PR00160">
    <property type="entry name" value="GLUTAREDOXIN"/>
</dbReference>
<proteinExistence type="predicted"/>
<dbReference type="EMBL" id="JAACJM010000103">
    <property type="protein sequence ID" value="KAF5346314.1"/>
    <property type="molecule type" value="Genomic_DNA"/>
</dbReference>
<dbReference type="Pfam" id="PF00462">
    <property type="entry name" value="Glutaredoxin"/>
    <property type="match status" value="1"/>
</dbReference>
<evidence type="ECO:0000313" key="3">
    <source>
        <dbReference type="Proteomes" id="UP000559256"/>
    </source>
</evidence>